<evidence type="ECO:0000313" key="2">
    <source>
        <dbReference type="Proteomes" id="UP001501175"/>
    </source>
</evidence>
<proteinExistence type="predicted"/>
<organism evidence="1 2">
    <name type="scientific">Nibrella saemangeumensis</name>
    <dbReference type="NCBI Taxonomy" id="1084526"/>
    <lineage>
        <taxon>Bacteria</taxon>
        <taxon>Pseudomonadati</taxon>
        <taxon>Bacteroidota</taxon>
        <taxon>Cytophagia</taxon>
        <taxon>Cytophagales</taxon>
        <taxon>Spirosomataceae</taxon>
        <taxon>Nibrella</taxon>
    </lineage>
</organism>
<dbReference type="EMBL" id="BAABHD010000005">
    <property type="protein sequence ID" value="GAA4448740.1"/>
    <property type="molecule type" value="Genomic_DNA"/>
</dbReference>
<evidence type="ECO:0000313" key="1">
    <source>
        <dbReference type="EMBL" id="GAA4448740.1"/>
    </source>
</evidence>
<gene>
    <name evidence="1" type="ORF">GCM10023189_07040</name>
</gene>
<comment type="caution">
    <text evidence="1">The sequence shown here is derived from an EMBL/GenBank/DDBJ whole genome shotgun (WGS) entry which is preliminary data.</text>
</comment>
<accession>A0ABP8MEQ9</accession>
<keyword evidence="2" id="KW-1185">Reference proteome</keyword>
<protein>
    <submittedName>
        <fullName evidence="1">Uncharacterized protein</fullName>
    </submittedName>
</protein>
<dbReference type="Proteomes" id="UP001501175">
    <property type="component" value="Unassembled WGS sequence"/>
</dbReference>
<sequence>MAGFFVPFTFAAKYTFELLNLDLAFWFLDGHMQVKLEKGVGVKTTYEFLGPLFGFVLF</sequence>
<name>A0ABP8MEQ9_9BACT</name>
<reference evidence="2" key="1">
    <citation type="journal article" date="2019" name="Int. J. Syst. Evol. Microbiol.">
        <title>The Global Catalogue of Microorganisms (GCM) 10K type strain sequencing project: providing services to taxonomists for standard genome sequencing and annotation.</title>
        <authorList>
            <consortium name="The Broad Institute Genomics Platform"/>
            <consortium name="The Broad Institute Genome Sequencing Center for Infectious Disease"/>
            <person name="Wu L."/>
            <person name="Ma J."/>
        </authorList>
    </citation>
    <scope>NUCLEOTIDE SEQUENCE [LARGE SCALE GENOMIC DNA]</scope>
    <source>
        <strain evidence="2">JCM 17927</strain>
    </source>
</reference>